<proteinExistence type="predicted"/>
<reference evidence="1" key="1">
    <citation type="journal article" date="2015" name="Nature">
        <title>Complex archaea that bridge the gap between prokaryotes and eukaryotes.</title>
        <authorList>
            <person name="Spang A."/>
            <person name="Saw J.H."/>
            <person name="Jorgensen S.L."/>
            <person name="Zaremba-Niedzwiedzka K."/>
            <person name="Martijn J."/>
            <person name="Lind A.E."/>
            <person name="van Eijk R."/>
            <person name="Schleper C."/>
            <person name="Guy L."/>
            <person name="Ettema T.J."/>
        </authorList>
    </citation>
    <scope>NUCLEOTIDE SEQUENCE</scope>
</reference>
<name>A0A0F9K1T5_9ZZZZ</name>
<protein>
    <submittedName>
        <fullName evidence="1">Uncharacterized protein</fullName>
    </submittedName>
</protein>
<dbReference type="EMBL" id="LAZR01014761">
    <property type="protein sequence ID" value="KKM16063.1"/>
    <property type="molecule type" value="Genomic_DNA"/>
</dbReference>
<dbReference type="AlphaFoldDB" id="A0A0F9K1T5"/>
<organism evidence="1">
    <name type="scientific">marine sediment metagenome</name>
    <dbReference type="NCBI Taxonomy" id="412755"/>
    <lineage>
        <taxon>unclassified sequences</taxon>
        <taxon>metagenomes</taxon>
        <taxon>ecological metagenomes</taxon>
    </lineage>
</organism>
<gene>
    <name evidence="1" type="ORF">LCGC14_1689640</name>
</gene>
<sequence>MCKSHGQVHWLLVPCKRRDCDTCGPVGRHRIAQRIAHGVRELWPAGWLVLTFAQDIEKKEAVRCLAKFVKFLRTTPGNSGLQYVATYELTLGGRLHINLICAPWVYVAQADLQEKWGAIVWVEWVQDTTSLGKEAAKDYSPESLGGYLAKLEQCVPTDRRVSYSKGWPKMEKSGHMNGEIKWLPMTREDRDNLAHFLRKNMLLEVRPGEWVLDVNRQDVPVCDCFQLALPLEIPP</sequence>
<comment type="caution">
    <text evidence="1">The sequence shown here is derived from an EMBL/GenBank/DDBJ whole genome shotgun (WGS) entry which is preliminary data.</text>
</comment>
<accession>A0A0F9K1T5</accession>
<evidence type="ECO:0000313" key="1">
    <source>
        <dbReference type="EMBL" id="KKM16063.1"/>
    </source>
</evidence>